<protein>
    <submittedName>
        <fullName evidence="1">Poly(Beta-D-mannuronate) lyase</fullName>
    </submittedName>
</protein>
<gene>
    <name evidence="1" type="ORF">LX92_01636</name>
</gene>
<name>A0A316EM45_9FLAO</name>
<dbReference type="Pfam" id="PF14592">
    <property type="entry name" value="Chondroitinas_B"/>
    <property type="match status" value="1"/>
</dbReference>
<dbReference type="CDD" id="cd14251">
    <property type="entry name" value="PL-6"/>
    <property type="match status" value="1"/>
</dbReference>
<dbReference type="SUPFAM" id="SSF51126">
    <property type="entry name" value="Pectin lyase-like"/>
    <property type="match status" value="2"/>
</dbReference>
<keyword evidence="1" id="KW-0456">Lyase</keyword>
<accession>A0A316EM45</accession>
<dbReference type="SMART" id="SM00710">
    <property type="entry name" value="PbH1"/>
    <property type="match status" value="5"/>
</dbReference>
<dbReference type="InterPro" id="IPR012334">
    <property type="entry name" value="Pectin_lyas_fold"/>
</dbReference>
<evidence type="ECO:0000313" key="1">
    <source>
        <dbReference type="EMBL" id="PWK24050.1"/>
    </source>
</evidence>
<dbReference type="InterPro" id="IPR006626">
    <property type="entry name" value="PbH1"/>
</dbReference>
<dbReference type="GO" id="GO:0016829">
    <property type="term" value="F:lyase activity"/>
    <property type="evidence" value="ECO:0007669"/>
    <property type="project" value="UniProtKB-KW"/>
</dbReference>
<organism evidence="1 2">
    <name type="scientific">Maribacter polysiphoniae</name>
    <dbReference type="NCBI Taxonomy" id="429344"/>
    <lineage>
        <taxon>Bacteria</taxon>
        <taxon>Pseudomonadati</taxon>
        <taxon>Bacteroidota</taxon>
        <taxon>Flavobacteriia</taxon>
        <taxon>Flavobacteriales</taxon>
        <taxon>Flavobacteriaceae</taxon>
        <taxon>Maribacter</taxon>
    </lineage>
</organism>
<comment type="caution">
    <text evidence="1">The sequence shown here is derived from an EMBL/GenBank/DDBJ whole genome shotgun (WGS) entry which is preliminary data.</text>
</comment>
<dbReference type="EMBL" id="QGGQ01000003">
    <property type="protein sequence ID" value="PWK24050.1"/>
    <property type="molecule type" value="Genomic_DNA"/>
</dbReference>
<reference evidence="1 2" key="1">
    <citation type="submission" date="2018-05" db="EMBL/GenBank/DDBJ databases">
        <title>Genomic Encyclopedia of Archaeal and Bacterial Type Strains, Phase II (KMG-II): from individual species to whole genera.</title>
        <authorList>
            <person name="Goeker M."/>
        </authorList>
    </citation>
    <scope>NUCLEOTIDE SEQUENCE [LARGE SCALE GENOMIC DNA]</scope>
    <source>
        <strain evidence="1 2">DSM 23514</strain>
    </source>
</reference>
<dbReference type="InterPro" id="IPR039513">
    <property type="entry name" value="PL-6"/>
</dbReference>
<dbReference type="Gene3D" id="2.160.20.10">
    <property type="entry name" value="Single-stranded right-handed beta-helix, Pectin lyase-like"/>
    <property type="match status" value="2"/>
</dbReference>
<evidence type="ECO:0000313" key="2">
    <source>
        <dbReference type="Proteomes" id="UP000245667"/>
    </source>
</evidence>
<dbReference type="InterPro" id="IPR011050">
    <property type="entry name" value="Pectin_lyase_fold/virulence"/>
</dbReference>
<dbReference type="Proteomes" id="UP000245667">
    <property type="component" value="Unassembled WGS sequence"/>
</dbReference>
<sequence length="834" mass="91946">MFYSRISVVNKPVLKSIPFRLPSSRIPAIGLKGMCSDFNVLRQTLNGGHRSSNRNITNQLYKFMKYSVILSLVFLLISSCKDSGTQSSSMVTTKDELHNALTNAKPGDEIVLANGVWEDVEIRMTSSGTKDKPITLRAETSGQVLIQGESDLKLGGDYLIVDGLYFVNGHSPSNAVIEYAVSKDSVANHSKVTNCVIKDFNKPQRNLKDLWVLFKGRNNQLDHSYLAGKSNGGPTVRVDLAGNQNINNHHKIINNHFGPRPPKGGPSAESIQLGNSFTSMCPSYTLVANNLFEKCDGEVEIISSKTNFNEFRNNVFYKSEGSLVTRHGNYCTIDGNYFIGDGVSPNYGGIRLIGTGHIATNNYFYNLRGQNFRSPLAVMNGIPKSPLNRYIQVTDVVVAYNSWVDCTSPWQFGVGTNVSQKDVLPASEIRSARPIRTLMANNLIYNAKGDKAPIVAHDLLDGIEFKNNIINNQGVAFEPSDALESKSFTLTELSENIWVPSTDFPDVPVYNGFGFDEFEKDLFGVSRKDNNAVGAIVGKPNEAPSILDNGHYGPTWYDANPSKAEPKTHVVNPSMNLADVISKAQDGDIITLETGDYEIASSLNIDKTLIIQSGISDGSATLFYKGAMRTPLFQMNPKGNLTIKGVSLSGDMEQYAFASLKENMSSKYDLTVENCNIETFDYILKAYKYSFAENITFNNTIFKNCQNGMELSEEKEDKGEYNAENITIKNCYFDGVKENVIDYYRGGYDESTVGGTLLVNNSTFSNCGAEEKNGILLNTYGIVNVDISGNTFVDNNVKLIAQLWGAKNNTHSNNKINNSGKIAVEENLKLNLLY</sequence>
<dbReference type="AlphaFoldDB" id="A0A316EM45"/>
<proteinExistence type="predicted"/>